<comment type="function">
    <text evidence="5">Negative regulator of class I heat shock genes (grpE-dnaK-dnaJ and groELS operons). Prevents heat-shock induction of these operons.</text>
</comment>
<evidence type="ECO:0000313" key="8">
    <source>
        <dbReference type="EMBL" id="TWH77019.1"/>
    </source>
</evidence>
<dbReference type="InterPro" id="IPR021153">
    <property type="entry name" value="HrcA_C"/>
</dbReference>
<dbReference type="Gene3D" id="1.10.10.10">
    <property type="entry name" value="Winged helix-like DNA-binding domain superfamily/Winged helix DNA-binding domain"/>
    <property type="match status" value="1"/>
</dbReference>
<organism evidence="8 9">
    <name type="scientific">Sedimentibacter saalensis</name>
    <dbReference type="NCBI Taxonomy" id="130788"/>
    <lineage>
        <taxon>Bacteria</taxon>
        <taxon>Bacillati</taxon>
        <taxon>Bacillota</taxon>
        <taxon>Tissierellia</taxon>
        <taxon>Sedimentibacter</taxon>
    </lineage>
</organism>
<keyword evidence="3 5" id="KW-0346">Stress response</keyword>
<dbReference type="AlphaFoldDB" id="A0A562J181"/>
<dbReference type="Proteomes" id="UP000315343">
    <property type="component" value="Unassembled WGS sequence"/>
</dbReference>
<dbReference type="Gene3D" id="3.30.450.40">
    <property type="match status" value="1"/>
</dbReference>
<evidence type="ECO:0000259" key="6">
    <source>
        <dbReference type="Pfam" id="PF01628"/>
    </source>
</evidence>
<comment type="similarity">
    <text evidence="5">Belongs to the HrcA family.</text>
</comment>
<evidence type="ECO:0000256" key="1">
    <source>
        <dbReference type="ARBA" id="ARBA00022491"/>
    </source>
</evidence>
<feature type="domain" description="Winged helix-turn-helix transcription repressor HrcA DNA-binding" evidence="7">
    <location>
        <begin position="6"/>
        <end position="73"/>
    </location>
</feature>
<dbReference type="RefSeq" id="WP_019228899.1">
    <property type="nucleotide sequence ID" value="NZ_JBCFAR010000007.1"/>
</dbReference>
<evidence type="ECO:0000259" key="7">
    <source>
        <dbReference type="Pfam" id="PF03444"/>
    </source>
</evidence>
<evidence type="ECO:0000313" key="9">
    <source>
        <dbReference type="Proteomes" id="UP000315343"/>
    </source>
</evidence>
<dbReference type="PIRSF" id="PIRSF005485">
    <property type="entry name" value="HrcA"/>
    <property type="match status" value="1"/>
</dbReference>
<dbReference type="InterPro" id="IPR029016">
    <property type="entry name" value="GAF-like_dom_sf"/>
</dbReference>
<reference evidence="8 9" key="1">
    <citation type="submission" date="2019-07" db="EMBL/GenBank/DDBJ databases">
        <title>Genomic Encyclopedia of Type Strains, Phase I: the one thousand microbial genomes (KMG-I) project.</title>
        <authorList>
            <person name="Kyrpides N."/>
        </authorList>
    </citation>
    <scope>NUCLEOTIDE SEQUENCE [LARGE SCALE GENOMIC DNA]</scope>
    <source>
        <strain evidence="8 9">DSM 13558</strain>
    </source>
</reference>
<dbReference type="SUPFAM" id="SSF55781">
    <property type="entry name" value="GAF domain-like"/>
    <property type="match status" value="1"/>
</dbReference>
<dbReference type="GO" id="GO:0045892">
    <property type="term" value="P:negative regulation of DNA-templated transcription"/>
    <property type="evidence" value="ECO:0007669"/>
    <property type="project" value="UniProtKB-UniRule"/>
</dbReference>
<accession>A0A562J181</accession>
<evidence type="ECO:0000256" key="3">
    <source>
        <dbReference type="ARBA" id="ARBA00023016"/>
    </source>
</evidence>
<dbReference type="InterPro" id="IPR036390">
    <property type="entry name" value="WH_DNA-bd_sf"/>
</dbReference>
<dbReference type="Pfam" id="PF03444">
    <property type="entry name" value="WHD_HrcA"/>
    <property type="match status" value="1"/>
</dbReference>
<evidence type="ECO:0000256" key="2">
    <source>
        <dbReference type="ARBA" id="ARBA00023015"/>
    </source>
</evidence>
<dbReference type="GO" id="GO:0003677">
    <property type="term" value="F:DNA binding"/>
    <property type="evidence" value="ECO:0007669"/>
    <property type="project" value="InterPro"/>
</dbReference>
<proteinExistence type="inferred from homology"/>
<dbReference type="InterPro" id="IPR036388">
    <property type="entry name" value="WH-like_DNA-bd_sf"/>
</dbReference>
<dbReference type="SUPFAM" id="SSF46785">
    <property type="entry name" value="Winged helix' DNA-binding domain"/>
    <property type="match status" value="1"/>
</dbReference>
<keyword evidence="2 5" id="KW-0805">Transcription regulation</keyword>
<name>A0A562J181_9FIRM</name>
<sequence length="352" mass="40088">MSLDKRKVKILKAIISSYIDNAEAVGSRTISKKYELGVSPATIRNEMSDLEEMGFLVQPHASAGRIPTDKAYRYYVDDLWKKVQDPSNTNLDQLRNIIEDKSNELDSVFKNSVRILSQFTKYTSFIVAPQLKQSVIKRIQLVPITDTKLLLLIILQSNIVKQVTFRMSSPIPFDQMDKISAALSEKLYGYKLEDVDSIKDSLIEQLYHVREHSNDSLMELLPYLMDQISKLEEINVYSDGITNILDLPEYNDVVKAREFISFVEDKSSIAKLLQFVGENDLAITIGHENQYEALRDCSLITATYKFNGKLIGKIGVIGPTRMDYSKVISTVKSMSEAMNEIINQNFDDENKE</sequence>
<keyword evidence="4 5" id="KW-0804">Transcription</keyword>
<dbReference type="EMBL" id="VLKH01000014">
    <property type="protein sequence ID" value="TWH77019.1"/>
    <property type="molecule type" value="Genomic_DNA"/>
</dbReference>
<keyword evidence="9" id="KW-1185">Reference proteome</keyword>
<dbReference type="Pfam" id="PF01628">
    <property type="entry name" value="HrcA"/>
    <property type="match status" value="1"/>
</dbReference>
<gene>
    <name evidence="5" type="primary">hrcA</name>
    <name evidence="8" type="ORF">LY60_03495</name>
</gene>
<comment type="caution">
    <text evidence="8">The sequence shown here is derived from an EMBL/GenBank/DDBJ whole genome shotgun (WGS) entry which is preliminary data.</text>
</comment>
<dbReference type="PANTHER" id="PTHR34824:SF1">
    <property type="entry name" value="HEAT-INDUCIBLE TRANSCRIPTION REPRESSOR HRCA"/>
    <property type="match status" value="1"/>
</dbReference>
<dbReference type="InterPro" id="IPR023120">
    <property type="entry name" value="WHTH_transcript_rep_HrcA_IDD"/>
</dbReference>
<dbReference type="NCBIfam" id="TIGR00331">
    <property type="entry name" value="hrcA"/>
    <property type="match status" value="1"/>
</dbReference>
<protein>
    <recommendedName>
        <fullName evidence="5">Heat-inducible transcription repressor HrcA</fullName>
    </recommendedName>
</protein>
<dbReference type="PANTHER" id="PTHR34824">
    <property type="entry name" value="HEAT-INDUCIBLE TRANSCRIPTION REPRESSOR HRCA"/>
    <property type="match status" value="1"/>
</dbReference>
<feature type="domain" description="Heat-inducible transcription repressor HrcA C-terminal" evidence="6">
    <location>
        <begin position="106"/>
        <end position="328"/>
    </location>
</feature>
<keyword evidence="1 5" id="KW-0678">Repressor</keyword>
<dbReference type="OrthoDB" id="9783139at2"/>
<evidence type="ECO:0000256" key="4">
    <source>
        <dbReference type="ARBA" id="ARBA00023163"/>
    </source>
</evidence>
<dbReference type="HAMAP" id="MF_00081">
    <property type="entry name" value="HrcA"/>
    <property type="match status" value="1"/>
</dbReference>
<evidence type="ECO:0000256" key="5">
    <source>
        <dbReference type="HAMAP-Rule" id="MF_00081"/>
    </source>
</evidence>
<dbReference type="InterPro" id="IPR005104">
    <property type="entry name" value="WHTH_HrcA_DNA-bd"/>
</dbReference>
<dbReference type="InterPro" id="IPR002571">
    <property type="entry name" value="HrcA"/>
</dbReference>
<dbReference type="Gene3D" id="3.30.390.60">
    <property type="entry name" value="Heat-inducible transcription repressor hrca homolog, domain 3"/>
    <property type="match status" value="1"/>
</dbReference>